<reference evidence="1 2" key="1">
    <citation type="journal article" date="2022" name="New Phytol.">
        <title>Ecological generalism drives hyperdiversity of secondary metabolite gene clusters in xylarialean endophytes.</title>
        <authorList>
            <person name="Franco M.E.E."/>
            <person name="Wisecaver J.H."/>
            <person name="Arnold A.E."/>
            <person name="Ju Y.M."/>
            <person name="Slot J.C."/>
            <person name="Ahrendt S."/>
            <person name="Moore L.P."/>
            <person name="Eastman K.E."/>
            <person name="Scott K."/>
            <person name="Konkel Z."/>
            <person name="Mondo S.J."/>
            <person name="Kuo A."/>
            <person name="Hayes R.D."/>
            <person name="Haridas S."/>
            <person name="Andreopoulos B."/>
            <person name="Riley R."/>
            <person name="LaButti K."/>
            <person name="Pangilinan J."/>
            <person name="Lipzen A."/>
            <person name="Amirebrahimi M."/>
            <person name="Yan J."/>
            <person name="Adam C."/>
            <person name="Keymanesh K."/>
            <person name="Ng V."/>
            <person name="Louie K."/>
            <person name="Northen T."/>
            <person name="Drula E."/>
            <person name="Henrissat B."/>
            <person name="Hsieh H.M."/>
            <person name="Youens-Clark K."/>
            <person name="Lutzoni F."/>
            <person name="Miadlikowska J."/>
            <person name="Eastwood D.C."/>
            <person name="Hamelin R.C."/>
            <person name="Grigoriev I.V."/>
            <person name="U'Ren J.M."/>
        </authorList>
    </citation>
    <scope>NUCLEOTIDE SEQUENCE [LARGE SCALE GENOMIC DNA]</scope>
    <source>
        <strain evidence="1 2">ER1909</strain>
    </source>
</reference>
<comment type="caution">
    <text evidence="1">The sequence shown here is derived from an EMBL/GenBank/DDBJ whole genome shotgun (WGS) entry which is preliminary data.</text>
</comment>
<name>A0ACC0DH00_9PEZI</name>
<evidence type="ECO:0000313" key="1">
    <source>
        <dbReference type="EMBL" id="KAI6091803.1"/>
    </source>
</evidence>
<accession>A0ACC0DH00</accession>
<gene>
    <name evidence="1" type="ORF">F4821DRAFT_225623</name>
</gene>
<organism evidence="1 2">
    <name type="scientific">Hypoxylon rubiginosum</name>
    <dbReference type="NCBI Taxonomy" id="110542"/>
    <lineage>
        <taxon>Eukaryota</taxon>
        <taxon>Fungi</taxon>
        <taxon>Dikarya</taxon>
        <taxon>Ascomycota</taxon>
        <taxon>Pezizomycotina</taxon>
        <taxon>Sordariomycetes</taxon>
        <taxon>Xylariomycetidae</taxon>
        <taxon>Xylariales</taxon>
        <taxon>Hypoxylaceae</taxon>
        <taxon>Hypoxylon</taxon>
    </lineage>
</organism>
<evidence type="ECO:0000313" key="2">
    <source>
        <dbReference type="Proteomes" id="UP001497680"/>
    </source>
</evidence>
<proteinExistence type="predicted"/>
<dbReference type="Proteomes" id="UP001497680">
    <property type="component" value="Unassembled WGS sequence"/>
</dbReference>
<protein>
    <submittedName>
        <fullName evidence="1">Anaphase-promoting complex, cyclosome, subunit 4-domain-containing protein</fullName>
    </submittedName>
</protein>
<keyword evidence="2" id="KW-1185">Reference proteome</keyword>
<dbReference type="EMBL" id="MU394285">
    <property type="protein sequence ID" value="KAI6091803.1"/>
    <property type="molecule type" value="Genomic_DNA"/>
</dbReference>
<sequence>MTETIELKLLSESRLDAQPRDGLPTYNPSVELFAGTAGSTTLQIWRSNGQVVTKSSQRGEKDNIETLRWKSDGQFLAVGWSDGVVRLMGLETSKAVHQMPVCEATKSKIACIGWARNVAGRRSKSTSTSTSAAWDDIIPRELFPSDRKAAVDLPQELTFLEVETALPKLSPLPASGGSGDDSFVFTTRASLEFLFQPFSPHDSENVDVMIVGTDDGQIHVSIYDSFVIGTFKYGLPKYSGEGAHLQLCHHASHPDLSTHMLVFKPSGEVKAKTVHLVPMDLTFIHSSPENLSLLASKTTTLQKLLRYVKQVQMHMMHEWQSTRELPTRFLNSINETLRETGNYGEMDIGQAMYHSVVTGHTFPEVKEWLIDQLAERGHKRWDKAVVSGLHALRSLVHENFLPALERIGIILSRLLGIARFHDSKAEIGFTSTQITRIMDIVSCLMLVGHKILLAVMEELELFQSFSIWLRHEIDRLASSSVSEELTEKEATMEHGKILAYIQQYMPASPLRHYLSNVPADHSENGRLQAEGGSSLLELLSKQLKKQDAGQSSDESIFPQIELLGGYFESKAEDVFEGIAAAEKRSVRFGQPSSIEMENSISKFDVVMSATFNSDTPHGVTYTALTTEGKESSVFLFRTTMSVLNGISGSVITEVSSMILGDGKVLDLKFLNDDSLFVLWATKGEPLRVIKIPQGSHNMGYQPYSTERNIIPHVLRNDQVTSVFLSMTVPYEPGFVPVQMEVKQASSKRGKTPPKICLLGSDMQTYKVFALPEDLFGGADSSQGEAAK</sequence>